<evidence type="ECO:0008006" key="3">
    <source>
        <dbReference type="Google" id="ProtNLM"/>
    </source>
</evidence>
<dbReference type="OrthoDB" id="1238772at2"/>
<gene>
    <name evidence="1" type="ORF">sS8_2315</name>
</gene>
<dbReference type="InterPro" id="IPR024787">
    <property type="entry name" value="EcsC"/>
</dbReference>
<dbReference type="RefSeq" id="WP_119629708.1">
    <property type="nucleotide sequence ID" value="NZ_AP017928.1"/>
</dbReference>
<dbReference type="EMBL" id="AP017928">
    <property type="protein sequence ID" value="BBA34267.1"/>
    <property type="molecule type" value="Genomic_DNA"/>
</dbReference>
<accession>A0A250KRP2</accession>
<dbReference type="KEGG" id="mmai:sS8_2315"/>
<protein>
    <recommendedName>
        <fullName evidence="3">Peptidase</fullName>
    </recommendedName>
</protein>
<proteinExistence type="predicted"/>
<dbReference type="Proteomes" id="UP000266313">
    <property type="component" value="Chromosome"/>
</dbReference>
<dbReference type="PANTHER" id="PTHR41260">
    <property type="entry name" value="PROTEIN ECSC"/>
    <property type="match status" value="1"/>
</dbReference>
<keyword evidence="2" id="KW-1185">Reference proteome</keyword>
<dbReference type="Pfam" id="PF12787">
    <property type="entry name" value="EcsC"/>
    <property type="match status" value="1"/>
</dbReference>
<evidence type="ECO:0000313" key="1">
    <source>
        <dbReference type="EMBL" id="BBA34267.1"/>
    </source>
</evidence>
<reference evidence="1 2" key="1">
    <citation type="submission" date="2016-12" db="EMBL/GenBank/DDBJ databases">
        <title>Genome sequencing of Methylocaldum marinum.</title>
        <authorList>
            <person name="Takeuchi M."/>
            <person name="Kamagata Y."/>
            <person name="Hiraoka S."/>
            <person name="Oshima K."/>
            <person name="Hattori M."/>
            <person name="Iwasaki W."/>
        </authorList>
    </citation>
    <scope>NUCLEOTIDE SEQUENCE [LARGE SCALE GENOMIC DNA]</scope>
    <source>
        <strain evidence="1 2">S8</strain>
    </source>
</reference>
<sequence>MNFGRDSLALESGAIELADEDRRRLEEAFHRLEHPSFAAHLAHVIGTPVDKGLKLIPPRWHGRFSRSLQTAIGRLLKTVVNRLGRGRPRSERFYRYLGRSAGALGGSLGGPALLVELPVTTWIMLAAIAEIARSEGEDLSLLETRLACLQVFALGGRSKSDDAADTGYYGLRLALDASVLQASRHSRAGAPAINQMMLIVSERFGVVVSEKAAAEMLPLAGAVGGALINDLFIRHFQHMARSHFAIRRLERRYGRDCIEAEYRKLKSVRREG</sequence>
<dbReference type="AlphaFoldDB" id="A0A250KRP2"/>
<name>A0A250KRP2_9GAMM</name>
<evidence type="ECO:0000313" key="2">
    <source>
        <dbReference type="Proteomes" id="UP000266313"/>
    </source>
</evidence>
<dbReference type="PANTHER" id="PTHR41260:SF1">
    <property type="entry name" value="PROTEIN ECSC"/>
    <property type="match status" value="1"/>
</dbReference>
<organism evidence="1 2">
    <name type="scientific">Methylocaldum marinum</name>
    <dbReference type="NCBI Taxonomy" id="1432792"/>
    <lineage>
        <taxon>Bacteria</taxon>
        <taxon>Pseudomonadati</taxon>
        <taxon>Pseudomonadota</taxon>
        <taxon>Gammaproteobacteria</taxon>
        <taxon>Methylococcales</taxon>
        <taxon>Methylococcaceae</taxon>
        <taxon>Methylocaldum</taxon>
    </lineage>
</organism>